<keyword evidence="1" id="KW-0238">DNA-binding</keyword>
<evidence type="ECO:0000259" key="3">
    <source>
        <dbReference type="PROSITE" id="PS50118"/>
    </source>
</evidence>
<feature type="region of interest" description="Disordered" evidence="2">
    <location>
        <begin position="846"/>
        <end position="865"/>
    </location>
</feature>
<evidence type="ECO:0000313" key="4">
    <source>
        <dbReference type="EMBL" id="KAG7344407.1"/>
    </source>
</evidence>
<feature type="compositionally biased region" description="Acidic residues" evidence="2">
    <location>
        <begin position="366"/>
        <end position="381"/>
    </location>
</feature>
<dbReference type="CDD" id="cd00084">
    <property type="entry name" value="HMG-box_SF"/>
    <property type="match status" value="1"/>
</dbReference>
<protein>
    <submittedName>
        <fullName evidence="4">Phytanoyl-CoA dioxygenase family protein</fullName>
    </submittedName>
</protein>
<feature type="domain" description="HMG box" evidence="3">
    <location>
        <begin position="302"/>
        <end position="369"/>
    </location>
</feature>
<name>A0A9K3KIU7_9STRA</name>
<sequence>MPRTNKKTATSSKKKASATATGNSNARFVICPYTDQKVFVAKATLKDLKEPNKNNSKSQKRLWTIASATIRQEHYQLVAQAIAKVEQDLLPSYGGRSWEVSVTLSEPNGRVLFRWFKGRMELAVLPHLLERIPNPPAWPGKRCGQPPDEYQAMQGEVAEAVAKRKQFHSEQGYIASLTTREVSTLSTVAYEVLRGHPHNHPAPQVSTKWRSPDAKTFTSRKTAWEYAEILSKQEVLINRNLLGVGASGKLLQVFTPSPKTALEVGQLRFIRDGLWVVGQELSWQENRPAEWQAQQDEQEAQPKIYKSGLQLYIATHRQQWKEDHDITLTDADKELRKLWRQLSPQEQQVWNDKVQEQLEESVKEESESDDGSASDDEEGEVIEYVSPLQFFIEKRRQDYRYERQIELNGEKFTLAQADRELRTQWREMAEEEQDEWIIKLGGEVEGEEDEKDEETTDDKDEEDETADRMDLDSELCKNSEDNAKPAPICTKVARMEENSPVEGDPKTTQAIPDSVSSPSDHNIVDENTGDDAPDISPPKQVDSASIIETAFVQHEESKSKSPATVSDTSASMRFQRAKPLPSRITNRWCMKPKQISLCHDACMEHFETVMRTVKNRDLARELADGFDVLRERGHGRFDMELPAFDNKEFDFLNDFKKTPWMPVVHAILGEDVVLIHKGCFLSLPGAGAQVYHQDGIHLNNQSQQPCHAINVFIPLVDLQSKNGPTEFVLGSHVLGHDGYDRDFLETPKPVAGTPVIFDYRLGHRGLANSSHSSRPIVYCTYARAADGKEFRDQVNFSRRRYHKIGELAAKPLSREERRNKRKLVVDLKEEEDLQKALELSVQSACKGNSDKGADEKEFEGNNDESAYKKQKVATVEVAKANEKSFLSAGSKMRDLCVVPVPTPSLESSPLRSKVLCSEQEALTVPFQELLN</sequence>
<dbReference type="AlphaFoldDB" id="A0A9K3KIU7"/>
<dbReference type="EMBL" id="JAGRRH010000023">
    <property type="protein sequence ID" value="KAG7344407.1"/>
    <property type="molecule type" value="Genomic_DNA"/>
</dbReference>
<dbReference type="PANTHER" id="PTHR37563:SF2">
    <property type="entry name" value="PHYTANOYL-COA DIOXYGENASE FAMILY PROTEIN (AFU_ORTHOLOGUE AFUA_2G03330)"/>
    <property type="match status" value="1"/>
</dbReference>
<reference evidence="4" key="1">
    <citation type="journal article" date="2021" name="Sci. Rep.">
        <title>Diploid genomic architecture of Nitzschia inconspicua, an elite biomass production diatom.</title>
        <authorList>
            <person name="Oliver A."/>
            <person name="Podell S."/>
            <person name="Pinowska A."/>
            <person name="Traller J.C."/>
            <person name="Smith S.R."/>
            <person name="McClure R."/>
            <person name="Beliaev A."/>
            <person name="Bohutskyi P."/>
            <person name="Hill E.A."/>
            <person name="Rabines A."/>
            <person name="Zheng H."/>
            <person name="Allen L.Z."/>
            <person name="Kuo A."/>
            <person name="Grigoriev I.V."/>
            <person name="Allen A.E."/>
            <person name="Hazlebeck D."/>
            <person name="Allen E.E."/>
        </authorList>
    </citation>
    <scope>NUCLEOTIDE SEQUENCE</scope>
    <source>
        <strain evidence="4">Hildebrandi</strain>
    </source>
</reference>
<keyword evidence="4" id="KW-0223">Dioxygenase</keyword>
<proteinExistence type="predicted"/>
<evidence type="ECO:0000313" key="5">
    <source>
        <dbReference type="Proteomes" id="UP000693970"/>
    </source>
</evidence>
<feature type="region of interest" description="Disordered" evidence="2">
    <location>
        <begin position="441"/>
        <end position="540"/>
    </location>
</feature>
<evidence type="ECO:0000256" key="2">
    <source>
        <dbReference type="SAM" id="MobiDB-lite"/>
    </source>
</evidence>
<dbReference type="InterPro" id="IPR051961">
    <property type="entry name" value="Fungal_Metabolite_Diox"/>
</dbReference>
<comment type="caution">
    <text evidence="4">The sequence shown here is derived from an EMBL/GenBank/DDBJ whole genome shotgun (WGS) entry which is preliminary data.</text>
</comment>
<dbReference type="PROSITE" id="PS50118">
    <property type="entry name" value="HMG_BOX_2"/>
    <property type="match status" value="1"/>
</dbReference>
<keyword evidence="1" id="KW-0539">Nucleus</keyword>
<accession>A0A9K3KIU7</accession>
<organism evidence="4 5">
    <name type="scientific">Nitzschia inconspicua</name>
    <dbReference type="NCBI Taxonomy" id="303405"/>
    <lineage>
        <taxon>Eukaryota</taxon>
        <taxon>Sar</taxon>
        <taxon>Stramenopiles</taxon>
        <taxon>Ochrophyta</taxon>
        <taxon>Bacillariophyta</taxon>
        <taxon>Bacillariophyceae</taxon>
        <taxon>Bacillariophycidae</taxon>
        <taxon>Bacillariales</taxon>
        <taxon>Bacillariaceae</taxon>
        <taxon>Nitzschia</taxon>
    </lineage>
</organism>
<dbReference type="GO" id="GO:0051213">
    <property type="term" value="F:dioxygenase activity"/>
    <property type="evidence" value="ECO:0007669"/>
    <property type="project" value="UniProtKB-KW"/>
</dbReference>
<dbReference type="GO" id="GO:0003677">
    <property type="term" value="F:DNA binding"/>
    <property type="evidence" value="ECO:0007669"/>
    <property type="project" value="UniProtKB-UniRule"/>
</dbReference>
<feature type="compositionally biased region" description="Basic and acidic residues" evidence="2">
    <location>
        <begin position="466"/>
        <end position="483"/>
    </location>
</feature>
<reference evidence="4" key="2">
    <citation type="submission" date="2021-04" db="EMBL/GenBank/DDBJ databases">
        <authorList>
            <person name="Podell S."/>
        </authorList>
    </citation>
    <scope>NUCLEOTIDE SEQUENCE</scope>
    <source>
        <strain evidence="4">Hildebrandi</strain>
    </source>
</reference>
<feature type="compositionally biased region" description="Basic and acidic residues" evidence="2">
    <location>
        <begin position="356"/>
        <end position="365"/>
    </location>
</feature>
<dbReference type="PANTHER" id="PTHR37563">
    <property type="entry name" value="PHYTANOYL-COA DIOXYGENASE FAMILY PROTEIN (AFU_ORTHOLOGUE AFUA_2G03330)"/>
    <property type="match status" value="1"/>
</dbReference>
<feature type="DNA-binding region" description="HMG box" evidence="1">
    <location>
        <begin position="302"/>
        <end position="369"/>
    </location>
</feature>
<dbReference type="GO" id="GO:0005634">
    <property type="term" value="C:nucleus"/>
    <property type="evidence" value="ECO:0007669"/>
    <property type="project" value="UniProtKB-UniRule"/>
</dbReference>
<feature type="compositionally biased region" description="Polar residues" evidence="2">
    <location>
        <begin position="506"/>
        <end position="520"/>
    </location>
</feature>
<evidence type="ECO:0000256" key="1">
    <source>
        <dbReference type="PROSITE-ProRule" id="PRU00267"/>
    </source>
</evidence>
<keyword evidence="5" id="KW-1185">Reference proteome</keyword>
<dbReference type="SMART" id="SM00398">
    <property type="entry name" value="HMG"/>
    <property type="match status" value="1"/>
</dbReference>
<feature type="compositionally biased region" description="Acidic residues" evidence="2">
    <location>
        <begin position="444"/>
        <end position="465"/>
    </location>
</feature>
<feature type="compositionally biased region" description="Basic and acidic residues" evidence="2">
    <location>
        <begin position="848"/>
        <end position="859"/>
    </location>
</feature>
<dbReference type="Pfam" id="PF05721">
    <property type="entry name" value="PhyH"/>
    <property type="match status" value="1"/>
</dbReference>
<dbReference type="Proteomes" id="UP000693970">
    <property type="component" value="Unassembled WGS sequence"/>
</dbReference>
<dbReference type="InterPro" id="IPR008775">
    <property type="entry name" value="Phytyl_CoA_dOase-like"/>
</dbReference>
<dbReference type="OrthoDB" id="420046at2759"/>
<feature type="region of interest" description="Disordered" evidence="2">
    <location>
        <begin position="356"/>
        <end position="381"/>
    </location>
</feature>
<dbReference type="InterPro" id="IPR009071">
    <property type="entry name" value="HMG_box_dom"/>
</dbReference>
<gene>
    <name evidence="4" type="ORF">IV203_022415</name>
</gene>
<keyword evidence="4" id="KW-0560">Oxidoreductase</keyword>